<feature type="binding site" evidence="11">
    <location>
        <position position="49"/>
    </location>
    <ligand>
        <name>substrate</name>
    </ligand>
</feature>
<comment type="cofactor">
    <cofactor evidence="2 11">
        <name>Mg(2+)</name>
        <dbReference type="ChEBI" id="CHEBI:18420"/>
    </cofactor>
</comment>
<sequence length="274" mass="29515">MNQLLKYDDITKLFNTIQEEKPLVHHITTYVTATDSANTVLAFGGSPVMADDPNEVEEMVSYANSLVLNIGTLSERRLEAMIKAGRKANELNIPVCLDPVGVGATSFRKEAVKRIIEEVKLTVLKGNMSEIKSIYGLDAKTRGVDSTNHTIDGGVLIARKLALRLECVVAITGSVDVISDGKSVFCIHNGHVLLESVTGTGCMTSSLIGVCLGTGYKPLQCVLTGILTMSISGEHAYKQLKPDEGLGSYRVRLMDAISNITAQYLAGGRVDEIK</sequence>
<evidence type="ECO:0000256" key="9">
    <source>
        <dbReference type="ARBA" id="ARBA00022842"/>
    </source>
</evidence>
<evidence type="ECO:0000256" key="4">
    <source>
        <dbReference type="ARBA" id="ARBA00022679"/>
    </source>
</evidence>
<keyword evidence="9 11" id="KW-0460">Magnesium</keyword>
<protein>
    <recommendedName>
        <fullName evidence="11">Hydroxyethylthiazole kinase</fullName>
        <ecNumber evidence="11">2.7.1.50</ecNumber>
    </recommendedName>
    <alternativeName>
        <fullName evidence="11">4-methyl-5-beta-hydroxyethylthiazole kinase</fullName>
        <shortName evidence="11">TH kinase</shortName>
        <shortName evidence="11">Thz kinase</shortName>
    </alternativeName>
</protein>
<keyword evidence="13" id="KW-1185">Reference proteome</keyword>
<keyword evidence="6 11" id="KW-0547">Nucleotide-binding</keyword>
<evidence type="ECO:0000256" key="7">
    <source>
        <dbReference type="ARBA" id="ARBA00022777"/>
    </source>
</evidence>
<dbReference type="SUPFAM" id="SSF53613">
    <property type="entry name" value="Ribokinase-like"/>
    <property type="match status" value="1"/>
</dbReference>
<evidence type="ECO:0000256" key="3">
    <source>
        <dbReference type="ARBA" id="ARBA00004868"/>
    </source>
</evidence>
<evidence type="ECO:0000256" key="11">
    <source>
        <dbReference type="HAMAP-Rule" id="MF_00228"/>
    </source>
</evidence>
<evidence type="ECO:0000313" key="12">
    <source>
        <dbReference type="EMBL" id="ERJ11858.1"/>
    </source>
</evidence>
<dbReference type="InParanoid" id="U2E9P5"/>
<proteinExistence type="inferred from homology"/>
<dbReference type="GO" id="GO:0005524">
    <property type="term" value="F:ATP binding"/>
    <property type="evidence" value="ECO:0007669"/>
    <property type="project" value="UniProtKB-UniRule"/>
</dbReference>
<evidence type="ECO:0000256" key="6">
    <source>
        <dbReference type="ARBA" id="ARBA00022741"/>
    </source>
</evidence>
<keyword evidence="4 11" id="KW-0808">Transferase</keyword>
<evidence type="ECO:0000313" key="13">
    <source>
        <dbReference type="Proteomes" id="UP000005707"/>
    </source>
</evidence>
<dbReference type="eggNOG" id="COG2145">
    <property type="taxonomic scope" value="Bacteria"/>
</dbReference>
<dbReference type="Pfam" id="PF02110">
    <property type="entry name" value="HK"/>
    <property type="match status" value="1"/>
</dbReference>
<feature type="binding site" evidence="11">
    <location>
        <position position="199"/>
    </location>
    <ligand>
        <name>substrate</name>
    </ligand>
</feature>
<dbReference type="GO" id="GO:0009229">
    <property type="term" value="P:thiamine diphosphate biosynthetic process"/>
    <property type="evidence" value="ECO:0007669"/>
    <property type="project" value="UniProtKB-UniRule"/>
</dbReference>
<evidence type="ECO:0000256" key="1">
    <source>
        <dbReference type="ARBA" id="ARBA00001771"/>
    </source>
</evidence>
<dbReference type="AlphaFoldDB" id="U2E9P5"/>
<keyword evidence="5 11" id="KW-0479">Metal-binding</keyword>
<evidence type="ECO:0000256" key="2">
    <source>
        <dbReference type="ARBA" id="ARBA00001946"/>
    </source>
</evidence>
<dbReference type="OrthoDB" id="9778146at2"/>
<dbReference type="EC" id="2.7.1.50" evidence="11"/>
<dbReference type="PIRSF" id="PIRSF000513">
    <property type="entry name" value="Thz_kinase"/>
    <property type="match status" value="1"/>
</dbReference>
<dbReference type="InterPro" id="IPR000417">
    <property type="entry name" value="Hyethyz_kinase"/>
</dbReference>
<dbReference type="CDD" id="cd01170">
    <property type="entry name" value="THZ_kinase"/>
    <property type="match status" value="1"/>
</dbReference>
<feature type="binding site" evidence="11">
    <location>
        <position position="172"/>
    </location>
    <ligand>
        <name>ATP</name>
        <dbReference type="ChEBI" id="CHEBI:30616"/>
    </ligand>
</feature>
<dbReference type="STRING" id="1033810.HLPCO_002098"/>
<dbReference type="Gene3D" id="3.40.1190.20">
    <property type="match status" value="1"/>
</dbReference>
<dbReference type="UniPathway" id="UPA00060">
    <property type="reaction ID" value="UER00139"/>
</dbReference>
<dbReference type="NCBIfam" id="NF006830">
    <property type="entry name" value="PRK09355.1"/>
    <property type="match status" value="1"/>
</dbReference>
<evidence type="ECO:0000256" key="10">
    <source>
        <dbReference type="ARBA" id="ARBA00022977"/>
    </source>
</evidence>
<name>U2E9P5_9MOLU</name>
<dbReference type="InterPro" id="IPR029056">
    <property type="entry name" value="Ribokinase-like"/>
</dbReference>
<dbReference type="EMBL" id="AFNU02000007">
    <property type="protein sequence ID" value="ERJ11858.1"/>
    <property type="molecule type" value="Genomic_DNA"/>
</dbReference>
<reference evidence="12 13" key="1">
    <citation type="journal article" date="2011" name="J. Bacteriol.">
        <title>Genome sequence of Haloplasma contractile, an unusual contractile bacterium from a deep-sea anoxic brine lake.</title>
        <authorList>
            <person name="Antunes A."/>
            <person name="Alam I."/>
            <person name="El Dorry H."/>
            <person name="Siam R."/>
            <person name="Robertson A."/>
            <person name="Bajic V.B."/>
            <person name="Stingl U."/>
        </authorList>
    </citation>
    <scope>NUCLEOTIDE SEQUENCE [LARGE SCALE GENOMIC DNA]</scope>
    <source>
        <strain evidence="12 13">SSD-17B</strain>
    </source>
</reference>
<dbReference type="GO" id="GO:0004417">
    <property type="term" value="F:hydroxyethylthiazole kinase activity"/>
    <property type="evidence" value="ECO:0007669"/>
    <property type="project" value="UniProtKB-UniRule"/>
</dbReference>
<comment type="caution">
    <text evidence="12">The sequence shown here is derived from an EMBL/GenBank/DDBJ whole genome shotgun (WGS) entry which is preliminary data.</text>
</comment>
<evidence type="ECO:0000256" key="8">
    <source>
        <dbReference type="ARBA" id="ARBA00022840"/>
    </source>
</evidence>
<comment type="similarity">
    <text evidence="11">Belongs to the Thz kinase family.</text>
</comment>
<evidence type="ECO:0000256" key="5">
    <source>
        <dbReference type="ARBA" id="ARBA00022723"/>
    </source>
</evidence>
<gene>
    <name evidence="11 12" type="primary">thiM</name>
    <name evidence="12" type="ORF">HLPCO_002098</name>
</gene>
<dbReference type="PRINTS" id="PR01099">
    <property type="entry name" value="HYETHTZKNASE"/>
</dbReference>
<keyword evidence="10 11" id="KW-0784">Thiamine biosynthesis</keyword>
<keyword evidence="8 11" id="KW-0067">ATP-binding</keyword>
<accession>U2E9P5</accession>
<dbReference type="GO" id="GO:0000287">
    <property type="term" value="F:magnesium ion binding"/>
    <property type="evidence" value="ECO:0007669"/>
    <property type="project" value="UniProtKB-UniRule"/>
</dbReference>
<dbReference type="HAMAP" id="MF_00228">
    <property type="entry name" value="Thz_kinase"/>
    <property type="match status" value="1"/>
</dbReference>
<comment type="catalytic activity">
    <reaction evidence="1 11">
        <text>5-(2-hydroxyethyl)-4-methylthiazole + ATP = 4-methyl-5-(2-phosphooxyethyl)-thiazole + ADP + H(+)</text>
        <dbReference type="Rhea" id="RHEA:24212"/>
        <dbReference type="ChEBI" id="CHEBI:15378"/>
        <dbReference type="ChEBI" id="CHEBI:17957"/>
        <dbReference type="ChEBI" id="CHEBI:30616"/>
        <dbReference type="ChEBI" id="CHEBI:58296"/>
        <dbReference type="ChEBI" id="CHEBI:456216"/>
        <dbReference type="EC" id="2.7.1.50"/>
    </reaction>
</comment>
<dbReference type="NCBIfam" id="TIGR00694">
    <property type="entry name" value="thiM"/>
    <property type="match status" value="1"/>
</dbReference>
<reference evidence="12 13" key="2">
    <citation type="journal article" date="2013" name="PLoS ONE">
        <title>INDIGO - INtegrated Data Warehouse of MIcrobial GenOmes with Examples from the Red Sea Extremophiles.</title>
        <authorList>
            <person name="Alam I."/>
            <person name="Antunes A."/>
            <person name="Kamau A.A."/>
            <person name="Ba Alawi W."/>
            <person name="Kalkatawi M."/>
            <person name="Stingl U."/>
            <person name="Bajic V.B."/>
        </authorList>
    </citation>
    <scope>NUCLEOTIDE SEQUENCE [LARGE SCALE GENOMIC DNA]</scope>
    <source>
        <strain evidence="12 13">SSD-17B</strain>
    </source>
</reference>
<organism evidence="12 13">
    <name type="scientific">Haloplasma contractile SSD-17B</name>
    <dbReference type="NCBI Taxonomy" id="1033810"/>
    <lineage>
        <taxon>Bacteria</taxon>
        <taxon>Bacillati</taxon>
        <taxon>Mycoplasmatota</taxon>
        <taxon>Mollicutes</taxon>
        <taxon>Haloplasmatales</taxon>
        <taxon>Haloplasmataceae</taxon>
        <taxon>Haloplasma</taxon>
    </lineage>
</organism>
<dbReference type="Proteomes" id="UP000005707">
    <property type="component" value="Unassembled WGS sequence"/>
</dbReference>
<keyword evidence="7 11" id="KW-0418">Kinase</keyword>
<comment type="function">
    <text evidence="11">Catalyzes the phosphorylation of the hydroxyl group of 4-methyl-5-beta-hydroxyethylthiazole (THZ).</text>
</comment>
<dbReference type="GO" id="GO:0009228">
    <property type="term" value="P:thiamine biosynthetic process"/>
    <property type="evidence" value="ECO:0007669"/>
    <property type="project" value="UniProtKB-KW"/>
</dbReference>
<comment type="pathway">
    <text evidence="3 11">Cofactor biosynthesis; thiamine diphosphate biosynthesis; 4-methyl-5-(2-phosphoethyl)-thiazole from 5-(2-hydroxyethyl)-4-methylthiazole: step 1/1.</text>
</comment>
<feature type="binding site" evidence="11">
    <location>
        <position position="125"/>
    </location>
    <ligand>
        <name>ATP</name>
        <dbReference type="ChEBI" id="CHEBI:30616"/>
    </ligand>
</feature>
<dbReference type="FunCoup" id="U2E9P5">
    <property type="interactions" value="131"/>
</dbReference>